<dbReference type="Gene3D" id="2.30.110.10">
    <property type="entry name" value="Electron Transport, Fmn-binding Protein, Chain A"/>
    <property type="match status" value="1"/>
</dbReference>
<comment type="caution">
    <text evidence="4">The sequence shown here is derived from an EMBL/GenBank/DDBJ whole genome shotgun (WGS) entry which is preliminary data.</text>
</comment>
<comment type="similarity">
    <text evidence="1">Belongs to the non-flavoprotein flavin reductase family.</text>
</comment>
<accession>A0ABW1E0R1</accession>
<sequence length="399" mass="43396">MSEPTTGAALTAIDPHLFREALGHYPTGVALITATLDSGEQIGMVVGTFTSVSLDPPLVAFLPDRGSRTFARLREASTFCVNVLAADQADLVTNWRGPESFAGVEWRPSPSGAPILKDSVAWIDCDYHQLVDAGDHYIVLGEVRSLDVQRPTCPLLFFQGGFGGFAPSSFLAPADHDLIRAARLSEAAMEPLADLAAEESADVSLLALVGDHDVVIGTERGSATRTYFEIGLRLPHLPPTGAVHLDPEDEAAVTRWLDRLPRKDDAARKRCREILERVAVQGYSLNLVGHGPDQETWQDVTRYINGEPTPHRQRQVLTMHLDHLDYYEPDLEPDGTYDVRSITVAVPLAGVPQLAVRMSFPPGGADAATVARWGAQVRDRAAEVADLIQIRFGQDRVLG</sequence>
<evidence type="ECO:0000313" key="4">
    <source>
        <dbReference type="EMBL" id="MFC5853990.1"/>
    </source>
</evidence>
<dbReference type="RefSeq" id="WP_381364728.1">
    <property type="nucleotide sequence ID" value="NZ_JBHSOA010000042.1"/>
</dbReference>
<evidence type="ECO:0000313" key="5">
    <source>
        <dbReference type="Proteomes" id="UP001596180"/>
    </source>
</evidence>
<organism evidence="4 5">
    <name type="scientific">Streptomyces chlorus</name>
    <dbReference type="NCBI Taxonomy" id="887452"/>
    <lineage>
        <taxon>Bacteria</taxon>
        <taxon>Bacillati</taxon>
        <taxon>Actinomycetota</taxon>
        <taxon>Actinomycetes</taxon>
        <taxon>Kitasatosporales</taxon>
        <taxon>Streptomycetaceae</taxon>
        <taxon>Streptomyces</taxon>
    </lineage>
</organism>
<dbReference type="SUPFAM" id="SSF55781">
    <property type="entry name" value="GAF domain-like"/>
    <property type="match status" value="1"/>
</dbReference>
<dbReference type="PANTHER" id="PTHR30466">
    <property type="entry name" value="FLAVIN REDUCTASE"/>
    <property type="match status" value="1"/>
</dbReference>
<gene>
    <name evidence="4" type="ORF">ACFPZI_19925</name>
</gene>
<dbReference type="EC" id="1.-.-.-" evidence="4"/>
<evidence type="ECO:0000259" key="3">
    <source>
        <dbReference type="SMART" id="SM00903"/>
    </source>
</evidence>
<dbReference type="SMART" id="SM00903">
    <property type="entry name" value="Flavin_Reduct"/>
    <property type="match status" value="1"/>
</dbReference>
<dbReference type="InterPro" id="IPR002563">
    <property type="entry name" value="Flavin_Rdtase-like_dom"/>
</dbReference>
<keyword evidence="5" id="KW-1185">Reference proteome</keyword>
<dbReference type="EMBL" id="JBHSOA010000042">
    <property type="protein sequence ID" value="MFC5853990.1"/>
    <property type="molecule type" value="Genomic_DNA"/>
</dbReference>
<dbReference type="InterPro" id="IPR012349">
    <property type="entry name" value="Split_barrel_FMN-bd"/>
</dbReference>
<name>A0ABW1E0R1_9ACTN</name>
<dbReference type="PANTHER" id="PTHR30466:SF11">
    <property type="entry name" value="FLAVIN-DEPENDENT MONOOXYGENASE, REDUCTASE SUBUNIT HSAB"/>
    <property type="match status" value="1"/>
</dbReference>
<dbReference type="InterPro" id="IPR029016">
    <property type="entry name" value="GAF-like_dom_sf"/>
</dbReference>
<dbReference type="Pfam" id="PF01613">
    <property type="entry name" value="Flavin_Reduct"/>
    <property type="match status" value="1"/>
</dbReference>
<reference evidence="5" key="1">
    <citation type="journal article" date="2019" name="Int. J. Syst. Evol. Microbiol.">
        <title>The Global Catalogue of Microorganisms (GCM) 10K type strain sequencing project: providing services to taxonomists for standard genome sequencing and annotation.</title>
        <authorList>
            <consortium name="The Broad Institute Genomics Platform"/>
            <consortium name="The Broad Institute Genome Sequencing Center for Infectious Disease"/>
            <person name="Wu L."/>
            <person name="Ma J."/>
        </authorList>
    </citation>
    <scope>NUCLEOTIDE SEQUENCE [LARGE SCALE GENOMIC DNA]</scope>
    <source>
        <strain evidence="5">JCM 10411</strain>
    </source>
</reference>
<proteinExistence type="inferred from homology"/>
<dbReference type="GO" id="GO:0016491">
    <property type="term" value="F:oxidoreductase activity"/>
    <property type="evidence" value="ECO:0007669"/>
    <property type="project" value="UniProtKB-KW"/>
</dbReference>
<dbReference type="Gene3D" id="3.30.450.40">
    <property type="match status" value="1"/>
</dbReference>
<protein>
    <submittedName>
        <fullName evidence="4">Flavin reductase family protein</fullName>
        <ecNumber evidence="4">1.-.-.-</ecNumber>
    </submittedName>
</protein>
<dbReference type="SUPFAM" id="SSF50475">
    <property type="entry name" value="FMN-binding split barrel"/>
    <property type="match status" value="1"/>
</dbReference>
<evidence type="ECO:0000256" key="1">
    <source>
        <dbReference type="ARBA" id="ARBA00008898"/>
    </source>
</evidence>
<dbReference type="InterPro" id="IPR050268">
    <property type="entry name" value="NADH-dep_flavin_reductase"/>
</dbReference>
<keyword evidence="2 4" id="KW-0560">Oxidoreductase</keyword>
<feature type="domain" description="Flavin reductase like" evidence="3">
    <location>
        <begin position="22"/>
        <end position="164"/>
    </location>
</feature>
<evidence type="ECO:0000256" key="2">
    <source>
        <dbReference type="ARBA" id="ARBA00023002"/>
    </source>
</evidence>
<dbReference type="Proteomes" id="UP001596180">
    <property type="component" value="Unassembled WGS sequence"/>
</dbReference>